<organism evidence="7 8">
    <name type="scientific">Teratosphaeria nubilosa</name>
    <dbReference type="NCBI Taxonomy" id="161662"/>
    <lineage>
        <taxon>Eukaryota</taxon>
        <taxon>Fungi</taxon>
        <taxon>Dikarya</taxon>
        <taxon>Ascomycota</taxon>
        <taxon>Pezizomycotina</taxon>
        <taxon>Dothideomycetes</taxon>
        <taxon>Dothideomycetidae</taxon>
        <taxon>Mycosphaerellales</taxon>
        <taxon>Teratosphaeriaceae</taxon>
        <taxon>Teratosphaeria</taxon>
    </lineage>
</organism>
<keyword evidence="8" id="KW-1185">Reference proteome</keyword>
<proteinExistence type="inferred from homology"/>
<evidence type="ECO:0000259" key="6">
    <source>
        <dbReference type="Pfam" id="PF01212"/>
    </source>
</evidence>
<dbReference type="GO" id="GO:0006545">
    <property type="term" value="P:glycine biosynthetic process"/>
    <property type="evidence" value="ECO:0007669"/>
    <property type="project" value="TreeGrafter"/>
</dbReference>
<dbReference type="PANTHER" id="PTHR48097:SF9">
    <property type="entry name" value="L-THREONINE ALDOLASE"/>
    <property type="match status" value="1"/>
</dbReference>
<comment type="cofactor">
    <cofactor evidence="1">
        <name>pyridoxal 5'-phosphate</name>
        <dbReference type="ChEBI" id="CHEBI:597326"/>
    </cofactor>
</comment>
<evidence type="ECO:0000256" key="5">
    <source>
        <dbReference type="PIRSR" id="PIRSR017617-1"/>
    </source>
</evidence>
<sequence length="393" mass="42349">MATNSASAQQQQAIEREAQHIANGDVKVNNWSSPGPAAFDFRSDVVTTPTTRMLNAIASTTLLDDVFQDDPTTNNLESFIADLTGKEAALLVLSGTMGNQVAIRTHLGAPPHSVVTDHRSHILEWEAGGVASLCGALVKPVTPSNGAYVTLEDVKKQTVISNDIHSCPTKLISLENTLAGIILPLEETQRIAAWAREHNITMHLDGARLWEAVAANAGSLKEYCACFDSVSLCFSKGLGAPIGSIIVGTKALRERARWIRKSIGGGLRQAGVVTAAARVAVEDTFLGGKLKACHARAHQISDLWQSYGGKVTNPVETNMVWFDLEAAGISTEKWIKEGEKVGLRLLGGRLVVHYQIGDEAVTRLEKLMQVVFKGQQLDGKAEVPAERLQFPTE</sequence>
<keyword evidence="3" id="KW-0663">Pyridoxal phosphate</keyword>
<dbReference type="OrthoDB" id="10261951at2759"/>
<dbReference type="Pfam" id="PF01212">
    <property type="entry name" value="Beta_elim_lyase"/>
    <property type="match status" value="1"/>
</dbReference>
<dbReference type="GO" id="GO:0006567">
    <property type="term" value="P:L-threonine catabolic process"/>
    <property type="evidence" value="ECO:0007669"/>
    <property type="project" value="TreeGrafter"/>
</dbReference>
<protein>
    <recommendedName>
        <fullName evidence="6">Aromatic amino acid beta-eliminating lyase/threonine aldolase domain-containing protein</fullName>
    </recommendedName>
</protein>
<evidence type="ECO:0000256" key="2">
    <source>
        <dbReference type="ARBA" id="ARBA00006966"/>
    </source>
</evidence>
<keyword evidence="4" id="KW-0456">Lyase</keyword>
<evidence type="ECO:0000313" key="7">
    <source>
        <dbReference type="EMBL" id="KAF2769544.1"/>
    </source>
</evidence>
<evidence type="ECO:0000256" key="3">
    <source>
        <dbReference type="ARBA" id="ARBA00022898"/>
    </source>
</evidence>
<dbReference type="SUPFAM" id="SSF53383">
    <property type="entry name" value="PLP-dependent transferases"/>
    <property type="match status" value="1"/>
</dbReference>
<dbReference type="Gene3D" id="3.90.1150.10">
    <property type="entry name" value="Aspartate Aminotransferase, domain 1"/>
    <property type="match status" value="1"/>
</dbReference>
<dbReference type="InterPro" id="IPR023603">
    <property type="entry name" value="Low_specificity_L-TA-like"/>
</dbReference>
<dbReference type="InterPro" id="IPR015422">
    <property type="entry name" value="PyrdxlP-dep_Trfase_small"/>
</dbReference>
<dbReference type="PANTHER" id="PTHR48097">
    <property type="entry name" value="L-THREONINE ALDOLASE-RELATED"/>
    <property type="match status" value="1"/>
</dbReference>
<feature type="modified residue" description="N6-(pyridoxal phosphate)lysine" evidence="5">
    <location>
        <position position="236"/>
    </location>
</feature>
<dbReference type="GO" id="GO:0008732">
    <property type="term" value="F:L-allo-threonine aldolase activity"/>
    <property type="evidence" value="ECO:0007669"/>
    <property type="project" value="TreeGrafter"/>
</dbReference>
<dbReference type="InterPro" id="IPR015421">
    <property type="entry name" value="PyrdxlP-dep_Trfase_major"/>
</dbReference>
<dbReference type="InterPro" id="IPR015424">
    <property type="entry name" value="PyrdxlP-dep_Trfase"/>
</dbReference>
<dbReference type="EMBL" id="ML995833">
    <property type="protein sequence ID" value="KAF2769544.1"/>
    <property type="molecule type" value="Genomic_DNA"/>
</dbReference>
<evidence type="ECO:0000256" key="4">
    <source>
        <dbReference type="ARBA" id="ARBA00023239"/>
    </source>
</evidence>
<reference evidence="7" key="1">
    <citation type="journal article" date="2020" name="Stud. Mycol.">
        <title>101 Dothideomycetes genomes: a test case for predicting lifestyles and emergence of pathogens.</title>
        <authorList>
            <person name="Haridas S."/>
            <person name="Albert R."/>
            <person name="Binder M."/>
            <person name="Bloem J."/>
            <person name="Labutti K."/>
            <person name="Salamov A."/>
            <person name="Andreopoulos B."/>
            <person name="Baker S."/>
            <person name="Barry K."/>
            <person name="Bills G."/>
            <person name="Bluhm B."/>
            <person name="Cannon C."/>
            <person name="Castanera R."/>
            <person name="Culley D."/>
            <person name="Daum C."/>
            <person name="Ezra D."/>
            <person name="Gonzalez J."/>
            <person name="Henrissat B."/>
            <person name="Kuo A."/>
            <person name="Liang C."/>
            <person name="Lipzen A."/>
            <person name="Lutzoni F."/>
            <person name="Magnuson J."/>
            <person name="Mondo S."/>
            <person name="Nolan M."/>
            <person name="Ohm R."/>
            <person name="Pangilinan J."/>
            <person name="Park H.-J."/>
            <person name="Ramirez L."/>
            <person name="Alfaro M."/>
            <person name="Sun H."/>
            <person name="Tritt A."/>
            <person name="Yoshinaga Y."/>
            <person name="Zwiers L.-H."/>
            <person name="Turgeon B."/>
            <person name="Goodwin S."/>
            <person name="Spatafora J."/>
            <person name="Crous P."/>
            <person name="Grigoriev I."/>
        </authorList>
    </citation>
    <scope>NUCLEOTIDE SEQUENCE</scope>
    <source>
        <strain evidence="7">CBS 116005</strain>
    </source>
</reference>
<accession>A0A6G1LBE5</accession>
<dbReference type="GO" id="GO:0005829">
    <property type="term" value="C:cytosol"/>
    <property type="evidence" value="ECO:0007669"/>
    <property type="project" value="TreeGrafter"/>
</dbReference>
<dbReference type="NCBIfam" id="NF041359">
    <property type="entry name" value="GntG_guanitoxin"/>
    <property type="match status" value="1"/>
</dbReference>
<gene>
    <name evidence="7" type="ORF">EJ03DRAFT_272222</name>
</gene>
<comment type="similarity">
    <text evidence="2">Belongs to the threonine aldolase family.</text>
</comment>
<dbReference type="PIRSF" id="PIRSF017617">
    <property type="entry name" value="Thr_aldolase"/>
    <property type="match status" value="1"/>
</dbReference>
<dbReference type="Proteomes" id="UP000799436">
    <property type="component" value="Unassembled WGS sequence"/>
</dbReference>
<dbReference type="AlphaFoldDB" id="A0A6G1LBE5"/>
<evidence type="ECO:0000313" key="8">
    <source>
        <dbReference type="Proteomes" id="UP000799436"/>
    </source>
</evidence>
<dbReference type="InterPro" id="IPR001597">
    <property type="entry name" value="ArAA_b-elim_lyase/Thr_aldolase"/>
</dbReference>
<name>A0A6G1LBE5_9PEZI</name>
<dbReference type="FunFam" id="3.40.640.10:FF:000030">
    <property type="entry name" value="Low-specificity L-threonine aldolase"/>
    <property type="match status" value="1"/>
</dbReference>
<dbReference type="Gene3D" id="3.40.640.10">
    <property type="entry name" value="Type I PLP-dependent aspartate aminotransferase-like (Major domain)"/>
    <property type="match status" value="1"/>
</dbReference>
<evidence type="ECO:0000256" key="1">
    <source>
        <dbReference type="ARBA" id="ARBA00001933"/>
    </source>
</evidence>
<feature type="domain" description="Aromatic amino acid beta-eliminating lyase/threonine aldolase" evidence="6">
    <location>
        <begin position="40"/>
        <end position="325"/>
    </location>
</feature>